<dbReference type="HOGENOM" id="CLU_085205_0_0_1"/>
<dbReference type="Proteomes" id="UP000006591">
    <property type="component" value="Chromosome 6"/>
</dbReference>
<name>A0A0E0HLA9_ORYNI</name>
<protein>
    <submittedName>
        <fullName evidence="1">Uncharacterized protein</fullName>
    </submittedName>
</protein>
<evidence type="ECO:0000313" key="2">
    <source>
        <dbReference type="Proteomes" id="UP000006591"/>
    </source>
</evidence>
<accession>A0A0E0HLA9</accession>
<dbReference type="AlphaFoldDB" id="A0A0E0HLA9"/>
<dbReference type="Gramene" id="ONIVA06G04730.2">
    <property type="protein sequence ID" value="ONIVA06G04730.2"/>
    <property type="gene ID" value="ONIVA06G04730"/>
</dbReference>
<proteinExistence type="predicted"/>
<dbReference type="EnsemblPlants" id="ONIVA06G04730.2">
    <property type="protein sequence ID" value="ONIVA06G04730.2"/>
    <property type="gene ID" value="ONIVA06G04730"/>
</dbReference>
<organism evidence="1">
    <name type="scientific">Oryza nivara</name>
    <name type="common">Indian wild rice</name>
    <name type="synonym">Oryza sativa f. spontanea</name>
    <dbReference type="NCBI Taxonomy" id="4536"/>
    <lineage>
        <taxon>Eukaryota</taxon>
        <taxon>Viridiplantae</taxon>
        <taxon>Streptophyta</taxon>
        <taxon>Embryophyta</taxon>
        <taxon>Tracheophyta</taxon>
        <taxon>Spermatophyta</taxon>
        <taxon>Magnoliopsida</taxon>
        <taxon>Liliopsida</taxon>
        <taxon>Poales</taxon>
        <taxon>Poaceae</taxon>
        <taxon>BOP clade</taxon>
        <taxon>Oryzoideae</taxon>
        <taxon>Oryzeae</taxon>
        <taxon>Oryzinae</taxon>
        <taxon>Oryza</taxon>
    </lineage>
</organism>
<reference evidence="1" key="1">
    <citation type="submission" date="2015-04" db="UniProtKB">
        <authorList>
            <consortium name="EnsemblPlants"/>
        </authorList>
    </citation>
    <scope>IDENTIFICATION</scope>
    <source>
        <strain evidence="1">SL10</strain>
    </source>
</reference>
<reference evidence="1" key="2">
    <citation type="submission" date="2018-04" db="EMBL/GenBank/DDBJ databases">
        <title>OnivRS2 (Oryza nivara Reference Sequence Version 2).</title>
        <authorList>
            <person name="Zhang J."/>
            <person name="Kudrna D."/>
            <person name="Lee S."/>
            <person name="Talag J."/>
            <person name="Rajasekar S."/>
            <person name="Welchert J."/>
            <person name="Hsing Y.-I."/>
            <person name="Wing R.A."/>
        </authorList>
    </citation>
    <scope>NUCLEOTIDE SEQUENCE [LARGE SCALE GENOMIC DNA]</scope>
    <source>
        <strain evidence="1">SL10</strain>
    </source>
</reference>
<keyword evidence="2" id="KW-1185">Reference proteome</keyword>
<evidence type="ECO:0000313" key="1">
    <source>
        <dbReference type="EnsemblPlants" id="ONIVA06G04730.2"/>
    </source>
</evidence>
<sequence>MATPYKYSLAAAAAAVAIAGDSIVSAACSTRFLSPRVLFTQPEAPGGPRVAIRNPQGFDGPTLTMASVESSRTCTINRSAGHCSRKWQSSELIESHVTSFSLYMGIWTRTMGKDARPASSSSSTTTGSHLYSLAGRRRSNFTTALTTPRNTFSASTITDMTMHATTAPLSSGTSSSILTCRHACTKLSTTAATVSATKSLSPPARNARSPACNRRSCTGEVPLGVGDKKSRTLVLVGSEGTKCNIDVLLPCIAAAASWPLCSFRHLIEEAAEQVVVQWWLRHEWP</sequence>